<feature type="transmembrane region" description="Helical" evidence="1">
    <location>
        <begin position="135"/>
        <end position="152"/>
    </location>
</feature>
<name>A0AAP0G3A6_9ASPA</name>
<evidence type="ECO:0000256" key="1">
    <source>
        <dbReference type="SAM" id="Phobius"/>
    </source>
</evidence>
<comment type="caution">
    <text evidence="2">The sequence shown here is derived from an EMBL/GenBank/DDBJ whole genome shotgun (WGS) entry which is preliminary data.</text>
</comment>
<feature type="transmembrane region" description="Helical" evidence="1">
    <location>
        <begin position="77"/>
        <end position="99"/>
    </location>
</feature>
<keyword evidence="3" id="KW-1185">Reference proteome</keyword>
<keyword evidence="1" id="KW-0812">Transmembrane</keyword>
<sequence>MTGWRRPQQTLTTIGVKAVAGDPNDDRRVLAGGSKSTTNLLSTSQNHTPLPPLLVGGSQSQSPQVAIFMLGQLSTPLLIFLLSSLVAGYFINGFLSAFISSCCSSIPLRWRFSLTHPFCPIIANFLSTSASTSSILFNFLFGFIFEALVCALY</sequence>
<dbReference type="AlphaFoldDB" id="A0AAP0G3A6"/>
<dbReference type="EMBL" id="JBBWWQ010000011">
    <property type="protein sequence ID" value="KAK8935419.1"/>
    <property type="molecule type" value="Genomic_DNA"/>
</dbReference>
<evidence type="ECO:0000313" key="3">
    <source>
        <dbReference type="Proteomes" id="UP001418222"/>
    </source>
</evidence>
<proteinExistence type="predicted"/>
<organism evidence="2 3">
    <name type="scientific">Platanthera zijinensis</name>
    <dbReference type="NCBI Taxonomy" id="2320716"/>
    <lineage>
        <taxon>Eukaryota</taxon>
        <taxon>Viridiplantae</taxon>
        <taxon>Streptophyta</taxon>
        <taxon>Embryophyta</taxon>
        <taxon>Tracheophyta</taxon>
        <taxon>Spermatophyta</taxon>
        <taxon>Magnoliopsida</taxon>
        <taxon>Liliopsida</taxon>
        <taxon>Asparagales</taxon>
        <taxon>Orchidaceae</taxon>
        <taxon>Orchidoideae</taxon>
        <taxon>Orchideae</taxon>
        <taxon>Orchidinae</taxon>
        <taxon>Platanthera</taxon>
    </lineage>
</organism>
<protein>
    <submittedName>
        <fullName evidence="2">Uncharacterized protein</fullName>
    </submittedName>
</protein>
<accession>A0AAP0G3A6</accession>
<gene>
    <name evidence="2" type="ORF">KSP39_PZI014165</name>
</gene>
<dbReference type="Proteomes" id="UP001418222">
    <property type="component" value="Unassembled WGS sequence"/>
</dbReference>
<keyword evidence="1" id="KW-0472">Membrane</keyword>
<evidence type="ECO:0000313" key="2">
    <source>
        <dbReference type="EMBL" id="KAK8935419.1"/>
    </source>
</evidence>
<keyword evidence="1" id="KW-1133">Transmembrane helix</keyword>
<reference evidence="2 3" key="1">
    <citation type="journal article" date="2022" name="Nat. Plants">
        <title>Genomes of leafy and leafless Platanthera orchids illuminate the evolution of mycoheterotrophy.</title>
        <authorList>
            <person name="Li M.H."/>
            <person name="Liu K.W."/>
            <person name="Li Z."/>
            <person name="Lu H.C."/>
            <person name="Ye Q.L."/>
            <person name="Zhang D."/>
            <person name="Wang J.Y."/>
            <person name="Li Y.F."/>
            <person name="Zhong Z.M."/>
            <person name="Liu X."/>
            <person name="Yu X."/>
            <person name="Liu D.K."/>
            <person name="Tu X.D."/>
            <person name="Liu B."/>
            <person name="Hao Y."/>
            <person name="Liao X.Y."/>
            <person name="Jiang Y.T."/>
            <person name="Sun W.H."/>
            <person name="Chen J."/>
            <person name="Chen Y.Q."/>
            <person name="Ai Y."/>
            <person name="Zhai J.W."/>
            <person name="Wu S.S."/>
            <person name="Zhou Z."/>
            <person name="Hsiao Y.Y."/>
            <person name="Wu W.L."/>
            <person name="Chen Y.Y."/>
            <person name="Lin Y.F."/>
            <person name="Hsu J.L."/>
            <person name="Li C.Y."/>
            <person name="Wang Z.W."/>
            <person name="Zhao X."/>
            <person name="Zhong W.Y."/>
            <person name="Ma X.K."/>
            <person name="Ma L."/>
            <person name="Huang J."/>
            <person name="Chen G.Z."/>
            <person name="Huang M.Z."/>
            <person name="Huang L."/>
            <person name="Peng D.H."/>
            <person name="Luo Y.B."/>
            <person name="Zou S.Q."/>
            <person name="Chen S.P."/>
            <person name="Lan S."/>
            <person name="Tsai W.C."/>
            <person name="Van de Peer Y."/>
            <person name="Liu Z.J."/>
        </authorList>
    </citation>
    <scope>NUCLEOTIDE SEQUENCE [LARGE SCALE GENOMIC DNA]</scope>
    <source>
        <strain evidence="2">Lor287</strain>
    </source>
</reference>